<evidence type="ECO:0000313" key="1">
    <source>
        <dbReference type="EMBL" id="EAR60994.1"/>
    </source>
</evidence>
<keyword evidence="2" id="KW-1185">Reference proteome</keyword>
<dbReference type="AlphaFoldDB" id="A0A7U8C6X1"/>
<sequence>MDINQFQRIIRSVVNDENALLWLNSQDRHQFCKDLIGQLDEHEVVLSIIEEVLYELLERRAEDKFANYFQGDGVTILESGHSIPATVIERSHSEDTLVVQLDKTFADGHFEEDRCGEVIVFHRSHDQVYVHTEGRKLSRLIPGRRYVEYSTEHLQSRFEQLNHKKAG</sequence>
<organism evidence="1 2">
    <name type="scientific">Neptuniibacter caesariensis</name>
    <dbReference type="NCBI Taxonomy" id="207954"/>
    <lineage>
        <taxon>Bacteria</taxon>
        <taxon>Pseudomonadati</taxon>
        <taxon>Pseudomonadota</taxon>
        <taxon>Gammaproteobacteria</taxon>
        <taxon>Oceanospirillales</taxon>
        <taxon>Oceanospirillaceae</taxon>
        <taxon>Neptuniibacter</taxon>
    </lineage>
</organism>
<comment type="caution">
    <text evidence="1">The sequence shown here is derived from an EMBL/GenBank/DDBJ whole genome shotgun (WGS) entry which is preliminary data.</text>
</comment>
<accession>A0A7U8C6X1</accession>
<reference evidence="1 2" key="1">
    <citation type="submission" date="2006-02" db="EMBL/GenBank/DDBJ databases">
        <authorList>
            <person name="Pinhassi J."/>
            <person name="Pedros-Alio C."/>
            <person name="Ferriera S."/>
            <person name="Johnson J."/>
            <person name="Kravitz S."/>
            <person name="Halpern A."/>
            <person name="Remington K."/>
            <person name="Beeson K."/>
            <person name="Tran B."/>
            <person name="Rogers Y.-H."/>
            <person name="Friedman R."/>
            <person name="Venter J.C."/>
        </authorList>
    </citation>
    <scope>NUCLEOTIDE SEQUENCE [LARGE SCALE GENOMIC DNA]</scope>
    <source>
        <strain evidence="1 2">MED92</strain>
    </source>
</reference>
<proteinExistence type="predicted"/>
<dbReference type="EMBL" id="AAOW01000011">
    <property type="protein sequence ID" value="EAR60994.1"/>
    <property type="molecule type" value="Genomic_DNA"/>
</dbReference>
<evidence type="ECO:0000313" key="2">
    <source>
        <dbReference type="Proteomes" id="UP000002171"/>
    </source>
</evidence>
<dbReference type="Proteomes" id="UP000002171">
    <property type="component" value="Unassembled WGS sequence"/>
</dbReference>
<dbReference type="RefSeq" id="WP_007022270.1">
    <property type="nucleotide sequence ID" value="NZ_CH724127.1"/>
</dbReference>
<protein>
    <submittedName>
        <fullName evidence="1">Uncharacterized protein</fullName>
    </submittedName>
</protein>
<name>A0A7U8C6X1_NEPCE</name>
<gene>
    <name evidence="1" type="ORF">MED92_01254</name>
</gene>